<dbReference type="PROSITE" id="PS50878">
    <property type="entry name" value="RT_POL"/>
    <property type="match status" value="1"/>
</dbReference>
<proteinExistence type="predicted"/>
<dbReference type="Proteomes" id="UP000008854">
    <property type="component" value="Unassembled WGS sequence"/>
</dbReference>
<dbReference type="InParanoid" id="A0A5K4F5X3"/>
<evidence type="ECO:0000259" key="1">
    <source>
        <dbReference type="PROSITE" id="PS50878"/>
    </source>
</evidence>
<name>A0A5K4F5X3_SCHMA</name>
<dbReference type="CDD" id="cd00304">
    <property type="entry name" value="RT_like"/>
    <property type="match status" value="1"/>
</dbReference>
<reference evidence="3" key="2">
    <citation type="submission" date="2019-11" db="UniProtKB">
        <authorList>
            <consortium name="WormBaseParasite"/>
        </authorList>
    </citation>
    <scope>IDENTIFICATION</scope>
    <source>
        <strain evidence="3">Puerto Rican</strain>
    </source>
</reference>
<dbReference type="Pfam" id="PF26215">
    <property type="entry name" value="HTH_animal"/>
    <property type="match status" value="1"/>
</dbReference>
<dbReference type="STRING" id="6183.A0A5K4F5X3"/>
<keyword evidence="2" id="KW-1185">Reference proteome</keyword>
<dbReference type="SUPFAM" id="SSF56672">
    <property type="entry name" value="DNA/RNA polymerases"/>
    <property type="match status" value="1"/>
</dbReference>
<dbReference type="InterPro" id="IPR043502">
    <property type="entry name" value="DNA/RNA_pol_sf"/>
</dbReference>
<evidence type="ECO:0000313" key="2">
    <source>
        <dbReference type="Proteomes" id="UP000008854"/>
    </source>
</evidence>
<feature type="domain" description="Reverse transcriptase" evidence="1">
    <location>
        <begin position="322"/>
        <end position="556"/>
    </location>
</feature>
<dbReference type="WBParaSite" id="Smp_316360.1">
    <property type="protein sequence ID" value="Smp_316360.1"/>
    <property type="gene ID" value="Smp_316360"/>
</dbReference>
<dbReference type="AlphaFoldDB" id="A0A5K4F5X3"/>
<dbReference type="Pfam" id="PF00078">
    <property type="entry name" value="RVT_1"/>
    <property type="match status" value="1"/>
</dbReference>
<protein>
    <submittedName>
        <fullName evidence="3">Reverse transcriptase domain-containing protein</fullName>
    </submittedName>
</protein>
<dbReference type="PANTHER" id="PTHR21301">
    <property type="entry name" value="REVERSE TRANSCRIPTASE"/>
    <property type="match status" value="1"/>
</dbReference>
<reference evidence="2" key="1">
    <citation type="journal article" date="2012" name="PLoS Negl. Trop. Dis.">
        <title>A systematically improved high quality genome and transcriptome of the human blood fluke Schistosoma mansoni.</title>
        <authorList>
            <person name="Protasio A.V."/>
            <person name="Tsai I.J."/>
            <person name="Babbage A."/>
            <person name="Nichol S."/>
            <person name="Hunt M."/>
            <person name="Aslett M.A."/>
            <person name="De Silva N."/>
            <person name="Velarde G.S."/>
            <person name="Anderson T.J."/>
            <person name="Clark R.C."/>
            <person name="Davidson C."/>
            <person name="Dillon G.P."/>
            <person name="Holroyd N.E."/>
            <person name="LoVerde P.T."/>
            <person name="Lloyd C."/>
            <person name="McQuillan J."/>
            <person name="Oliveira G."/>
            <person name="Otto T.D."/>
            <person name="Parker-Manuel S.J."/>
            <person name="Quail M.A."/>
            <person name="Wilson R.A."/>
            <person name="Zerlotini A."/>
            <person name="Dunne D.W."/>
            <person name="Berriman M."/>
        </authorList>
    </citation>
    <scope>NUCLEOTIDE SEQUENCE [LARGE SCALE GENOMIC DNA]</scope>
    <source>
        <strain evidence="2">Puerto Rican</strain>
    </source>
</reference>
<organism evidence="2 3">
    <name type="scientific">Schistosoma mansoni</name>
    <name type="common">Blood fluke</name>
    <dbReference type="NCBI Taxonomy" id="6183"/>
    <lineage>
        <taxon>Eukaryota</taxon>
        <taxon>Metazoa</taxon>
        <taxon>Spiralia</taxon>
        <taxon>Lophotrochozoa</taxon>
        <taxon>Platyhelminthes</taxon>
        <taxon>Trematoda</taxon>
        <taxon>Digenea</taxon>
        <taxon>Strigeidida</taxon>
        <taxon>Schistosomatoidea</taxon>
        <taxon>Schistosomatidae</taxon>
        <taxon>Schistosoma</taxon>
    </lineage>
</organism>
<dbReference type="InterPro" id="IPR058912">
    <property type="entry name" value="HTH_animal"/>
</dbReference>
<evidence type="ECO:0000313" key="3">
    <source>
        <dbReference type="WBParaSite" id="Smp_316360.1"/>
    </source>
</evidence>
<dbReference type="InterPro" id="IPR000477">
    <property type="entry name" value="RT_dom"/>
</dbReference>
<dbReference type="PANTHER" id="PTHR21301:SF11">
    <property type="entry name" value="GIY-YIG DOMAIN-CONTAINING PROTEIN"/>
    <property type="match status" value="1"/>
</dbReference>
<sequence length="705" mass="82489">MNSLYSAPNYCQTIRSNLEEYSFKLFSNRIKLPKKIHNWYNHRIFNLRCLKQNVFPKSLMVKSSDKSIRSIKAAITVTRTFIRERIHIATVNLESLRSRVKNIDEILSVITPKEIRSNINEFFKLREQFYHQSSKLRQIRKFEKMLKQASSSKVKQTREKSNTIDINKVLVNLSDRILNSHEISLLKKSLNFNINRPQLSSFNIIPAIEPALNILPNETANELRNKIMSALLRQKSQKSNMTKNELHSLKQLRNDKTIIIRKADKGNTTVIMNKIDFEKKAKEHLQEGPYELIKDAKSRTTLNKLKAETSKILHSLKVKLGTPLWFLLNPKSCNPCRFYRLPKIHKDSISLRPVVDFTNSLTYNLAKYLARILKPYEKLIIHGIKNSMEFKNIIDTIDIEEDEVMASFDVSSLFTNVPINRALDIIYACLESDLDLNLRCPLDPSEFIKCLELCLRSTLFIFRGDLYRQKEGIAMGSPVSPIVANLFMHSLETSAIARSVFPPKVWLRYVDDIFVIIKQDYLEELFANVNNISEQINLTKEIESVDHKLAFLDYMIERRLNNRKLKINVFRKSTHSERYLDFDSAHALCTKVTVVKNLINRSLKLVTDKEDQQYELNRILSTLRDNNYPKEFLKKIVRKEREAKLQCVQKDWKSTVVIPYRSETSEEIKRILNKHDIRVYFRTCDTIRSSLVKVKDRLPKEEQLS</sequence>
<accession>A0A5K4F5X3</accession>